<organism evidence="2 3">
    <name type="scientific">Pomacea canaliculata</name>
    <name type="common">Golden apple snail</name>
    <dbReference type="NCBI Taxonomy" id="400727"/>
    <lineage>
        <taxon>Eukaryota</taxon>
        <taxon>Metazoa</taxon>
        <taxon>Spiralia</taxon>
        <taxon>Lophotrochozoa</taxon>
        <taxon>Mollusca</taxon>
        <taxon>Gastropoda</taxon>
        <taxon>Caenogastropoda</taxon>
        <taxon>Architaenioglossa</taxon>
        <taxon>Ampullarioidea</taxon>
        <taxon>Ampullariidae</taxon>
        <taxon>Pomacea</taxon>
    </lineage>
</organism>
<gene>
    <name evidence="2" type="ORF">C0Q70_17422</name>
</gene>
<feature type="compositionally biased region" description="Low complexity" evidence="1">
    <location>
        <begin position="129"/>
        <end position="139"/>
    </location>
</feature>
<dbReference type="AlphaFoldDB" id="A0A2T7NKD1"/>
<name>A0A2T7NKD1_POMCA</name>
<reference evidence="2 3" key="1">
    <citation type="submission" date="2018-04" db="EMBL/GenBank/DDBJ databases">
        <title>The genome of golden apple snail Pomacea canaliculata provides insight into stress tolerance and invasive adaptation.</title>
        <authorList>
            <person name="Liu C."/>
            <person name="Liu B."/>
            <person name="Ren Y."/>
            <person name="Zhang Y."/>
            <person name="Wang H."/>
            <person name="Li S."/>
            <person name="Jiang F."/>
            <person name="Yin L."/>
            <person name="Zhang G."/>
            <person name="Qian W."/>
            <person name="Fan W."/>
        </authorList>
    </citation>
    <scope>NUCLEOTIDE SEQUENCE [LARGE SCALE GENOMIC DNA]</scope>
    <source>
        <strain evidence="2">SZHN2017</strain>
        <tissue evidence="2">Muscle</tissue>
    </source>
</reference>
<comment type="caution">
    <text evidence="2">The sequence shown here is derived from an EMBL/GenBank/DDBJ whole genome shotgun (WGS) entry which is preliminary data.</text>
</comment>
<evidence type="ECO:0000313" key="2">
    <source>
        <dbReference type="EMBL" id="PVD21623.1"/>
    </source>
</evidence>
<feature type="compositionally biased region" description="Basic residues" evidence="1">
    <location>
        <begin position="116"/>
        <end position="128"/>
    </location>
</feature>
<dbReference type="EMBL" id="PZQS01000011">
    <property type="protein sequence ID" value="PVD21623.1"/>
    <property type="molecule type" value="Genomic_DNA"/>
</dbReference>
<evidence type="ECO:0000313" key="3">
    <source>
        <dbReference type="Proteomes" id="UP000245119"/>
    </source>
</evidence>
<evidence type="ECO:0000256" key="1">
    <source>
        <dbReference type="SAM" id="MobiDB-lite"/>
    </source>
</evidence>
<sequence>MLNGNCGVPLGKLQRKSILRWLELRSLTRSPAPKCEQELNSRLRRTRHPHAEAAVSEGLPCASHSNKFAKLGQRKCRRMRVWGVESRIGDRGWDAACPSARPADRPPLNPGLRQLRVSKRRQRQKRKASTTTTTATTGTVIHTAATPAFQPRQHHQRQQQQQQQQRWSVSLRVVLVS</sequence>
<proteinExistence type="predicted"/>
<keyword evidence="3" id="KW-1185">Reference proteome</keyword>
<accession>A0A2T7NKD1</accession>
<feature type="region of interest" description="Disordered" evidence="1">
    <location>
        <begin position="116"/>
        <end position="139"/>
    </location>
</feature>
<dbReference type="Proteomes" id="UP000245119">
    <property type="component" value="Linkage Group LG11"/>
</dbReference>
<protein>
    <submittedName>
        <fullName evidence="2">Uncharacterized protein</fullName>
    </submittedName>
</protein>